<dbReference type="Proteomes" id="UP001060215">
    <property type="component" value="Chromosome 1"/>
</dbReference>
<dbReference type="EMBL" id="CM045758">
    <property type="protein sequence ID" value="KAI8031668.1"/>
    <property type="molecule type" value="Genomic_DNA"/>
</dbReference>
<evidence type="ECO:0000313" key="1">
    <source>
        <dbReference type="EMBL" id="KAI8031668.1"/>
    </source>
</evidence>
<proteinExistence type="predicted"/>
<keyword evidence="2" id="KW-1185">Reference proteome</keyword>
<accession>A0ACC0J1P9</accession>
<name>A0ACC0J1P9_9ERIC</name>
<reference evidence="1 2" key="1">
    <citation type="journal article" date="2022" name="Plant J.">
        <title>Chromosome-level genome of Camellia lanceoleosa provides a valuable resource for understanding genome evolution and self-incompatibility.</title>
        <authorList>
            <person name="Gong W."/>
            <person name="Xiao S."/>
            <person name="Wang L."/>
            <person name="Liao Z."/>
            <person name="Chang Y."/>
            <person name="Mo W."/>
            <person name="Hu G."/>
            <person name="Li W."/>
            <person name="Zhao G."/>
            <person name="Zhu H."/>
            <person name="Hu X."/>
            <person name="Ji K."/>
            <person name="Xiang X."/>
            <person name="Song Q."/>
            <person name="Yuan D."/>
            <person name="Jin S."/>
            <person name="Zhang L."/>
        </authorList>
    </citation>
    <scope>NUCLEOTIDE SEQUENCE [LARGE SCALE GENOMIC DNA]</scope>
    <source>
        <strain evidence="1">SQ_2022a</strain>
    </source>
</reference>
<evidence type="ECO:0000313" key="2">
    <source>
        <dbReference type="Proteomes" id="UP001060215"/>
    </source>
</evidence>
<organism evidence="1 2">
    <name type="scientific">Camellia lanceoleosa</name>
    <dbReference type="NCBI Taxonomy" id="1840588"/>
    <lineage>
        <taxon>Eukaryota</taxon>
        <taxon>Viridiplantae</taxon>
        <taxon>Streptophyta</taxon>
        <taxon>Embryophyta</taxon>
        <taxon>Tracheophyta</taxon>
        <taxon>Spermatophyta</taxon>
        <taxon>Magnoliopsida</taxon>
        <taxon>eudicotyledons</taxon>
        <taxon>Gunneridae</taxon>
        <taxon>Pentapetalae</taxon>
        <taxon>asterids</taxon>
        <taxon>Ericales</taxon>
        <taxon>Theaceae</taxon>
        <taxon>Camellia</taxon>
    </lineage>
</organism>
<comment type="caution">
    <text evidence="1">The sequence shown here is derived from an EMBL/GenBank/DDBJ whole genome shotgun (WGS) entry which is preliminary data.</text>
</comment>
<protein>
    <submittedName>
        <fullName evidence="1">Uncharacterized protein</fullName>
    </submittedName>
</protein>
<sequence length="147" mass="16279">MPPRSATRKKSTWKSKQSELELSLADQSNSVPESENKGQEALSAAVKDEGDEQVAPLVIAGVEIKQELRVLDSNYADKAVMSTAVKTKVKEEERNVNVNTVSFMEDGERMEGDHDKFDNAADEKEVKGEQNEGLHVGNGYNFFLAFD</sequence>
<gene>
    <name evidence="1" type="ORF">LOK49_LG01G01346</name>
</gene>